<dbReference type="Proteomes" id="UP000634136">
    <property type="component" value="Unassembled WGS sequence"/>
</dbReference>
<comment type="caution">
    <text evidence="2">The sequence shown here is derived from an EMBL/GenBank/DDBJ whole genome shotgun (WGS) entry which is preliminary data.</text>
</comment>
<sequence length="334" mass="37955">MKMRTENETKLSCHHTLTYPCAYYVQSPSATTLTTPNDAASSTFHSPTRPACDPTHADALYRYSSSSRGSTHSPLFHHHHHKKISYDDGSHVTADRDADADVNRLIVVEEYDDDDDDVADYEWRRRKGWRRYCTYRNTDPCGWIWVQISWRVLVSLGVALLVFYVATKPPSPNFSLEIARIHEFKLGEGVDRTGVTTKILTCNCSIYLEILNKSKFFGLHIRPPIIDMSFGILPFAFSHGPQLYAESGTTTYALEVGTKNKVMYGAGRNMQDMLDSGRGLPILITMRLSSSFKMIPNLINPKFHHQLQCIVLLHKAYDKKHRTQAFNSTCKLTS</sequence>
<dbReference type="PANTHER" id="PTHR48436:SF1">
    <property type="entry name" value="2, PUTATIVE-RELATED"/>
    <property type="match status" value="1"/>
</dbReference>
<feature type="transmembrane region" description="Helical" evidence="1">
    <location>
        <begin position="143"/>
        <end position="166"/>
    </location>
</feature>
<keyword evidence="1" id="KW-1133">Transmembrane helix</keyword>
<dbReference type="AlphaFoldDB" id="A0A834WPD7"/>
<proteinExistence type="predicted"/>
<evidence type="ECO:0008006" key="4">
    <source>
        <dbReference type="Google" id="ProtNLM"/>
    </source>
</evidence>
<gene>
    <name evidence="2" type="ORF">G2W53_022698</name>
</gene>
<dbReference type="InterPro" id="IPR055276">
    <property type="entry name" value="NHL41-like"/>
</dbReference>
<keyword evidence="1" id="KW-0812">Transmembrane</keyword>
<dbReference type="OrthoDB" id="777193at2759"/>
<evidence type="ECO:0000313" key="2">
    <source>
        <dbReference type="EMBL" id="KAF7824554.1"/>
    </source>
</evidence>
<dbReference type="EMBL" id="JAAIUW010000007">
    <property type="protein sequence ID" value="KAF7824554.1"/>
    <property type="molecule type" value="Genomic_DNA"/>
</dbReference>
<name>A0A834WPD7_9FABA</name>
<organism evidence="2 3">
    <name type="scientific">Senna tora</name>
    <dbReference type="NCBI Taxonomy" id="362788"/>
    <lineage>
        <taxon>Eukaryota</taxon>
        <taxon>Viridiplantae</taxon>
        <taxon>Streptophyta</taxon>
        <taxon>Embryophyta</taxon>
        <taxon>Tracheophyta</taxon>
        <taxon>Spermatophyta</taxon>
        <taxon>Magnoliopsida</taxon>
        <taxon>eudicotyledons</taxon>
        <taxon>Gunneridae</taxon>
        <taxon>Pentapetalae</taxon>
        <taxon>rosids</taxon>
        <taxon>fabids</taxon>
        <taxon>Fabales</taxon>
        <taxon>Fabaceae</taxon>
        <taxon>Caesalpinioideae</taxon>
        <taxon>Cassia clade</taxon>
        <taxon>Senna</taxon>
    </lineage>
</organism>
<protein>
    <recommendedName>
        <fullName evidence="4">Late embryogenesis abundant protein LEA-2 subgroup domain-containing protein</fullName>
    </recommendedName>
</protein>
<dbReference type="PANTHER" id="PTHR48436">
    <property type="entry name" value="2, PUTATIVE-RELATED"/>
    <property type="match status" value="1"/>
</dbReference>
<accession>A0A834WPD7</accession>
<reference evidence="2" key="1">
    <citation type="submission" date="2020-09" db="EMBL/GenBank/DDBJ databases">
        <title>Genome-Enabled Discovery of Anthraquinone Biosynthesis in Senna tora.</title>
        <authorList>
            <person name="Kang S.-H."/>
            <person name="Pandey R.P."/>
            <person name="Lee C.-M."/>
            <person name="Sim J.-S."/>
            <person name="Jeong J.-T."/>
            <person name="Choi B.-S."/>
            <person name="Jung M."/>
            <person name="Ginzburg D."/>
            <person name="Zhao K."/>
            <person name="Won S.Y."/>
            <person name="Oh T.-J."/>
            <person name="Yu Y."/>
            <person name="Kim N.-H."/>
            <person name="Lee O.R."/>
            <person name="Lee T.-H."/>
            <person name="Bashyal P."/>
            <person name="Kim T.-S."/>
            <person name="Lee W.-H."/>
            <person name="Kawkins C."/>
            <person name="Kim C.-K."/>
            <person name="Kim J.S."/>
            <person name="Ahn B.O."/>
            <person name="Rhee S.Y."/>
            <person name="Sohng J.K."/>
        </authorList>
    </citation>
    <scope>NUCLEOTIDE SEQUENCE</scope>
    <source>
        <tissue evidence="2">Leaf</tissue>
    </source>
</reference>
<keyword evidence="1" id="KW-0472">Membrane</keyword>
<evidence type="ECO:0000256" key="1">
    <source>
        <dbReference type="SAM" id="Phobius"/>
    </source>
</evidence>
<evidence type="ECO:0000313" key="3">
    <source>
        <dbReference type="Proteomes" id="UP000634136"/>
    </source>
</evidence>
<keyword evidence="3" id="KW-1185">Reference proteome</keyword>